<feature type="region of interest" description="Disordered" evidence="3">
    <location>
        <begin position="471"/>
        <end position="517"/>
    </location>
</feature>
<name>A0A9P7B528_RHOMI</name>
<evidence type="ECO:0000313" key="5">
    <source>
        <dbReference type="EMBL" id="KAG0658994.1"/>
    </source>
</evidence>
<feature type="domain" description="Chromo" evidence="4">
    <location>
        <begin position="41"/>
        <end position="102"/>
    </location>
</feature>
<dbReference type="SMART" id="SM00298">
    <property type="entry name" value="CHROMO"/>
    <property type="match status" value="1"/>
</dbReference>
<dbReference type="GO" id="GO:0005634">
    <property type="term" value="C:nucleus"/>
    <property type="evidence" value="ECO:0007669"/>
    <property type="project" value="UniProtKB-SubCell"/>
</dbReference>
<dbReference type="InterPro" id="IPR023780">
    <property type="entry name" value="Chromo_domain"/>
</dbReference>
<proteinExistence type="predicted"/>
<evidence type="ECO:0000256" key="3">
    <source>
        <dbReference type="SAM" id="MobiDB-lite"/>
    </source>
</evidence>
<comment type="caution">
    <text evidence="5">The sequence shown here is derived from an EMBL/GenBank/DDBJ whole genome shotgun (WGS) entry which is preliminary data.</text>
</comment>
<dbReference type="PROSITE" id="PS50013">
    <property type="entry name" value="CHROMO_2"/>
    <property type="match status" value="1"/>
</dbReference>
<dbReference type="SUPFAM" id="SSF54160">
    <property type="entry name" value="Chromo domain-like"/>
    <property type="match status" value="1"/>
</dbReference>
<evidence type="ECO:0000256" key="2">
    <source>
        <dbReference type="ARBA" id="ARBA00023242"/>
    </source>
</evidence>
<feature type="region of interest" description="Disordered" evidence="3">
    <location>
        <begin position="416"/>
        <end position="435"/>
    </location>
</feature>
<keyword evidence="6" id="KW-1185">Reference proteome</keyword>
<feature type="compositionally biased region" description="Pro residues" evidence="3">
    <location>
        <begin position="389"/>
        <end position="400"/>
    </location>
</feature>
<dbReference type="PROSITE" id="PS00598">
    <property type="entry name" value="CHROMO_1"/>
    <property type="match status" value="1"/>
</dbReference>
<feature type="compositionally biased region" description="Polar residues" evidence="3">
    <location>
        <begin position="296"/>
        <end position="308"/>
    </location>
</feature>
<evidence type="ECO:0000256" key="1">
    <source>
        <dbReference type="ARBA" id="ARBA00004123"/>
    </source>
</evidence>
<feature type="compositionally biased region" description="Basic residues" evidence="3">
    <location>
        <begin position="102"/>
        <end position="113"/>
    </location>
</feature>
<dbReference type="EMBL" id="PUHQ01000059">
    <property type="protein sequence ID" value="KAG0658994.1"/>
    <property type="molecule type" value="Genomic_DNA"/>
</dbReference>
<dbReference type="Proteomes" id="UP000777482">
    <property type="component" value="Unassembled WGS sequence"/>
</dbReference>
<feature type="compositionally biased region" description="Basic and acidic residues" evidence="3">
    <location>
        <begin position="162"/>
        <end position="181"/>
    </location>
</feature>
<feature type="region of interest" description="Disordered" evidence="3">
    <location>
        <begin position="94"/>
        <end position="308"/>
    </location>
</feature>
<organism evidence="5 6">
    <name type="scientific">Rhodotorula mucilaginosa</name>
    <name type="common">Yeast</name>
    <name type="synonym">Rhodotorula rubra</name>
    <dbReference type="NCBI Taxonomy" id="5537"/>
    <lineage>
        <taxon>Eukaryota</taxon>
        <taxon>Fungi</taxon>
        <taxon>Dikarya</taxon>
        <taxon>Basidiomycota</taxon>
        <taxon>Pucciniomycotina</taxon>
        <taxon>Microbotryomycetes</taxon>
        <taxon>Sporidiobolales</taxon>
        <taxon>Sporidiobolaceae</taxon>
        <taxon>Rhodotorula</taxon>
    </lineage>
</organism>
<feature type="compositionally biased region" description="Polar residues" evidence="3">
    <location>
        <begin position="477"/>
        <end position="500"/>
    </location>
</feature>
<sequence length="819" mass="87420">MARSPEPQLVAVPDHNNDADADNDNNSDSGSDGDEGEQEVYEVEAIHASRYDPVAKSMRYLIKWKGYSEDEKTWEPLENLSNCTEALNKYERMKAERDAKAAKKVKAAQRAKAKASASQKSDNDKDDDEADDRGLSMKELDARRAQAKEKAKTKRRASAPARSEDLVAQKWEQKANKEARKPRASTSSVPSASAKRKAQSPPPSSSREAKKSSNVRTNGTAHRPAKKLSQIVDSDSDEDDMPLPSNTLGTQQTQSAPSPQQSAASGSFGLSQVSTQSTNATTPSSTPALPPASGVDQPTPTPASTALVQQLPAGVTTVNPAATLLNGSAATVAPSSSSSSTSMSTDPRKNASAAPAVGQAPPAKRGKGPWDNPQLGSLFKTSYKTKPAAPVPPPPPPAAPPVDDGYNNRVRFATNPLPSVAVKPASRAMSPPVRAPSALKTVSALSSGGRSASPALGTNAGISVSALPSASMAAHEPSQNGTVATSQNGRTMMTTSSSEGTPVGSPSVEAKQAQEEQRKMRLRTIENRLKGSSWYELQRMFDEESLVVACAEAVPMDPQLALRLKTKSVALLYSGDMGDRVSGEGLALTYLLLATGSKTPEHLSDLDALFLHREESPVKLEALYNELVNLERPVEFFSFGNGEPIASILGSGYLVVPTLDALRLAAAFERYCSATAQVFGRTCMTTVHPASIARAREFPNWYRIVEAINSQSISMIDRSQLRMGSQFVTTESTTLLFPGIVPPVPIPQITAGKSLSQEEISEILEHLRFARAKSLATWRRFVIVVGDSTPELVDRAGKLGIEVHTWTSLGTFVEAHPFG</sequence>
<dbReference type="Gene3D" id="2.40.50.40">
    <property type="match status" value="1"/>
</dbReference>
<dbReference type="CDD" id="cd00024">
    <property type="entry name" value="CD_CSD"/>
    <property type="match status" value="1"/>
</dbReference>
<feature type="compositionally biased region" description="Acidic residues" evidence="3">
    <location>
        <begin position="19"/>
        <end position="38"/>
    </location>
</feature>
<evidence type="ECO:0000259" key="4">
    <source>
        <dbReference type="PROSITE" id="PS50013"/>
    </source>
</evidence>
<dbReference type="InterPro" id="IPR023779">
    <property type="entry name" value="Chromodomain_CS"/>
</dbReference>
<accession>A0A9P7B528</accession>
<dbReference type="InterPro" id="IPR016197">
    <property type="entry name" value="Chromo-like_dom_sf"/>
</dbReference>
<feature type="region of interest" description="Disordered" evidence="3">
    <location>
        <begin position="1"/>
        <end position="38"/>
    </location>
</feature>
<feature type="compositionally biased region" description="Low complexity" evidence="3">
    <location>
        <begin position="329"/>
        <end position="345"/>
    </location>
</feature>
<dbReference type="OrthoDB" id="2630497at2759"/>
<dbReference type="InterPro" id="IPR000953">
    <property type="entry name" value="Chromo/chromo_shadow_dom"/>
</dbReference>
<feature type="region of interest" description="Disordered" evidence="3">
    <location>
        <begin position="329"/>
        <end position="411"/>
    </location>
</feature>
<keyword evidence="2" id="KW-0539">Nucleus</keyword>
<comment type="subcellular location">
    <subcellularLocation>
        <location evidence="1">Nucleus</location>
    </subcellularLocation>
</comment>
<evidence type="ECO:0000313" key="6">
    <source>
        <dbReference type="Proteomes" id="UP000777482"/>
    </source>
</evidence>
<feature type="compositionally biased region" description="Basic and acidic residues" evidence="3">
    <location>
        <begin position="132"/>
        <end position="150"/>
    </location>
</feature>
<dbReference type="InterPro" id="IPR051219">
    <property type="entry name" value="Heterochromatin_chromo-domain"/>
</dbReference>
<gene>
    <name evidence="5" type="ORF">C6P46_005379</name>
</gene>
<dbReference type="Pfam" id="PF00385">
    <property type="entry name" value="Chromo"/>
    <property type="match status" value="1"/>
</dbReference>
<dbReference type="PANTHER" id="PTHR22812">
    <property type="entry name" value="CHROMOBOX PROTEIN"/>
    <property type="match status" value="1"/>
</dbReference>
<feature type="compositionally biased region" description="Low complexity" evidence="3">
    <location>
        <begin position="274"/>
        <end position="293"/>
    </location>
</feature>
<dbReference type="AlphaFoldDB" id="A0A9P7B528"/>
<reference evidence="5 6" key="1">
    <citation type="submission" date="2020-11" db="EMBL/GenBank/DDBJ databases">
        <title>Kefir isolates.</title>
        <authorList>
            <person name="Marcisauskas S."/>
            <person name="Kim Y."/>
            <person name="Blasche S."/>
        </authorList>
    </citation>
    <scope>NUCLEOTIDE SEQUENCE [LARGE SCALE GENOMIC DNA]</scope>
    <source>
        <strain evidence="5 6">KR</strain>
    </source>
</reference>
<protein>
    <recommendedName>
        <fullName evidence="4">Chromo domain-containing protein</fullName>
    </recommendedName>
</protein>
<feature type="compositionally biased region" description="Low complexity" evidence="3">
    <location>
        <begin position="249"/>
        <end position="267"/>
    </location>
</feature>
<dbReference type="GO" id="GO:0006338">
    <property type="term" value="P:chromatin remodeling"/>
    <property type="evidence" value="ECO:0007669"/>
    <property type="project" value="UniProtKB-ARBA"/>
</dbReference>